<feature type="domain" description="UTP25 NTP hydrolase-like" evidence="3">
    <location>
        <begin position="103"/>
        <end position="240"/>
    </location>
</feature>
<feature type="compositionally biased region" description="Polar residues" evidence="1">
    <location>
        <begin position="391"/>
        <end position="402"/>
    </location>
</feature>
<evidence type="ECO:0000313" key="5">
    <source>
        <dbReference type="Proteomes" id="UP000677803"/>
    </source>
</evidence>
<dbReference type="Proteomes" id="UP000677803">
    <property type="component" value="Unassembled WGS sequence"/>
</dbReference>
<reference evidence="4" key="1">
    <citation type="submission" date="2021-05" db="EMBL/GenBank/DDBJ databases">
        <authorList>
            <person name="Tigano A."/>
        </authorList>
    </citation>
    <scope>NUCLEOTIDE SEQUENCE</scope>
</reference>
<feature type="region of interest" description="Disordered" evidence="1">
    <location>
        <begin position="240"/>
        <end position="402"/>
    </location>
</feature>
<keyword evidence="2" id="KW-1133">Transmembrane helix</keyword>
<feature type="compositionally biased region" description="Acidic residues" evidence="1">
    <location>
        <begin position="248"/>
        <end position="262"/>
    </location>
</feature>
<dbReference type="PANTHER" id="PTHR12933:SF0">
    <property type="entry name" value="U3 SMALL NUCLEOLAR RNA-ASSOCIATED PROTEIN 25 HOMOLOG"/>
    <property type="match status" value="1"/>
</dbReference>
<evidence type="ECO:0000313" key="4">
    <source>
        <dbReference type="EMBL" id="CAG5866141.1"/>
    </source>
</evidence>
<keyword evidence="2" id="KW-0812">Transmembrane</keyword>
<dbReference type="AlphaFoldDB" id="A0A8S4AP66"/>
<dbReference type="GO" id="GO:0032040">
    <property type="term" value="C:small-subunit processome"/>
    <property type="evidence" value="ECO:0007669"/>
    <property type="project" value="TreeGrafter"/>
</dbReference>
<dbReference type="InterPro" id="IPR010678">
    <property type="entry name" value="UTP25"/>
</dbReference>
<dbReference type="GO" id="GO:0034511">
    <property type="term" value="F:U3 snoRNA binding"/>
    <property type="evidence" value="ECO:0007669"/>
    <property type="project" value="InterPro"/>
</dbReference>
<dbReference type="GO" id="GO:0019843">
    <property type="term" value="F:rRNA binding"/>
    <property type="evidence" value="ECO:0007669"/>
    <property type="project" value="TreeGrafter"/>
</dbReference>
<comment type="caution">
    <text evidence="4">The sequence shown here is derived from an EMBL/GenBank/DDBJ whole genome shotgun (WGS) entry which is preliminary data.</text>
</comment>
<dbReference type="OrthoDB" id="10264378at2759"/>
<feature type="compositionally biased region" description="Acidic residues" evidence="1">
    <location>
        <begin position="362"/>
        <end position="371"/>
    </location>
</feature>
<name>A0A8S4AP66_9TELE</name>
<dbReference type="Pfam" id="PF22916">
    <property type="entry name" value="UTP25_NTPase-like"/>
    <property type="match status" value="1"/>
</dbReference>
<feature type="transmembrane region" description="Helical" evidence="2">
    <location>
        <begin position="32"/>
        <end position="52"/>
    </location>
</feature>
<dbReference type="GO" id="GO:0000462">
    <property type="term" value="P:maturation of SSU-rRNA from tricistronic rRNA transcript (SSU-rRNA, 5.8S rRNA, LSU-rRNA)"/>
    <property type="evidence" value="ECO:0007669"/>
    <property type="project" value="TreeGrafter"/>
</dbReference>
<organism evidence="4 5">
    <name type="scientific">Menidia menidia</name>
    <name type="common">Atlantic silverside</name>
    <dbReference type="NCBI Taxonomy" id="238744"/>
    <lineage>
        <taxon>Eukaryota</taxon>
        <taxon>Metazoa</taxon>
        <taxon>Chordata</taxon>
        <taxon>Craniata</taxon>
        <taxon>Vertebrata</taxon>
        <taxon>Euteleostomi</taxon>
        <taxon>Actinopterygii</taxon>
        <taxon>Neopterygii</taxon>
        <taxon>Teleostei</taxon>
        <taxon>Neoteleostei</taxon>
        <taxon>Acanthomorphata</taxon>
        <taxon>Ovalentaria</taxon>
        <taxon>Atherinomorphae</taxon>
        <taxon>Atheriniformes</taxon>
        <taxon>Atherinopsidae</taxon>
        <taxon>Menidiinae</taxon>
        <taxon>Menidia</taxon>
    </lineage>
</organism>
<sequence length="402" mass="44476">MVTGDKRSNYFPNVDFFGSRFGSFFQVNLPRALLIAVSLVTGLYLMVNVSYLSAMTPREMLSSGAVAVTWGWGSGGYLVPLGSDPASAQVLVPVIDGGLMDGVLVLVPFRGAALRVVHALIGLLEAGGRGVEVSNKKKFKQEFGEEAEPTPSGRRPDDHNAVFTGNLDDHFRIGLSLIRGSLRLYSPFYSSDVVLASPLGLRTVLGAEGERRRDYDFLSSIELLVLDQAHVCLMQNWEHVLPPSPEQSDAEADEEEEEEEEEQKTAYQKLLSTLSEAQSEEEESSEEEEEEEEELIEEEDGEGSDDGAEEEEAPDEEEGVEEEEGVQEEEGVEAEEEGGDEFVDKEHEADFCLETNFTEPEEHQEESEDTTDTFFQHLDTELSEEDVEKISSGSKSKTQIEV</sequence>
<proteinExistence type="predicted"/>
<gene>
    <name evidence="4" type="ORF">MMEN_LOCUS2894</name>
</gene>
<evidence type="ECO:0000259" key="3">
    <source>
        <dbReference type="Pfam" id="PF22916"/>
    </source>
</evidence>
<evidence type="ECO:0000256" key="2">
    <source>
        <dbReference type="SAM" id="Phobius"/>
    </source>
</evidence>
<accession>A0A8S4AP66</accession>
<keyword evidence="2" id="KW-0472">Membrane</keyword>
<dbReference type="InterPro" id="IPR053940">
    <property type="entry name" value="UTP25_NTPase-like"/>
</dbReference>
<dbReference type="PANTHER" id="PTHR12933">
    <property type="entry name" value="ORF PROTEIN-RELATED"/>
    <property type="match status" value="1"/>
</dbReference>
<evidence type="ECO:0000256" key="1">
    <source>
        <dbReference type="SAM" id="MobiDB-lite"/>
    </source>
</evidence>
<keyword evidence="5" id="KW-1185">Reference proteome</keyword>
<protein>
    <submittedName>
        <fullName evidence="4">(Atlantic silverside) hypothetical protein</fullName>
    </submittedName>
</protein>
<feature type="compositionally biased region" description="Acidic residues" evidence="1">
    <location>
        <begin position="278"/>
        <end position="341"/>
    </location>
</feature>
<dbReference type="EMBL" id="CAJRST010002224">
    <property type="protein sequence ID" value="CAG5866141.1"/>
    <property type="molecule type" value="Genomic_DNA"/>
</dbReference>